<evidence type="ECO:0000256" key="1">
    <source>
        <dbReference type="SAM" id="MobiDB-lite"/>
    </source>
</evidence>
<keyword evidence="3" id="KW-1185">Reference proteome</keyword>
<comment type="caution">
    <text evidence="2">The sequence shown here is derived from an EMBL/GenBank/DDBJ whole genome shotgun (WGS) entry which is preliminary data.</text>
</comment>
<gene>
    <name evidence="2" type="ORF">GCM10022235_65320</name>
</gene>
<dbReference type="Proteomes" id="UP001501222">
    <property type="component" value="Unassembled WGS sequence"/>
</dbReference>
<evidence type="ECO:0000313" key="3">
    <source>
        <dbReference type="Proteomes" id="UP001501222"/>
    </source>
</evidence>
<evidence type="ECO:0008006" key="4">
    <source>
        <dbReference type="Google" id="ProtNLM"/>
    </source>
</evidence>
<feature type="compositionally biased region" description="Low complexity" evidence="1">
    <location>
        <begin position="33"/>
        <end position="47"/>
    </location>
</feature>
<sequence length="326" mass="33954">MFLTSTGSPSSWSFLSRPQLTRRGLLILGAGTLAGCSADKPSSSSTPAPTPPAPTPPGSSTTSSSPSPPASSISAPPSASTPSSPPASLPSVKPWTPGRGELVPEAKLTAVQAVQKLLARPNTVVEIIDAQYGGLLADTASVLVPCRTYSVANGKLTTAGTTVDVRLTRSGRTWRVTSQHPAQPGPPARTLTAAARHVLANDRIILPPASAADIRSGNIHDTVLTAMLTLAKTYRIGISVLRSGHPLNVFGTTRPSDHPRGRAFDTWQINGQAVVNPSTPRALITNYMRAAEALGSYNVGGPYRLSGPAYFSDRTHHDHVHAGFSG</sequence>
<organism evidence="2 3">
    <name type="scientific">Kribbella ginsengisoli</name>
    <dbReference type="NCBI Taxonomy" id="363865"/>
    <lineage>
        <taxon>Bacteria</taxon>
        <taxon>Bacillati</taxon>
        <taxon>Actinomycetota</taxon>
        <taxon>Actinomycetes</taxon>
        <taxon>Propionibacteriales</taxon>
        <taxon>Kribbellaceae</taxon>
        <taxon>Kribbella</taxon>
    </lineage>
</organism>
<feature type="compositionally biased region" description="Low complexity" evidence="1">
    <location>
        <begin position="58"/>
        <end position="82"/>
    </location>
</feature>
<accession>A0ABP6YQR9</accession>
<feature type="region of interest" description="Disordered" evidence="1">
    <location>
        <begin position="33"/>
        <end position="98"/>
    </location>
</feature>
<proteinExistence type="predicted"/>
<protein>
    <recommendedName>
        <fullName evidence="4">DUF882 domain-containing protein</fullName>
    </recommendedName>
</protein>
<dbReference type="EMBL" id="BAABAA010000012">
    <property type="protein sequence ID" value="GAA3585767.1"/>
    <property type="molecule type" value="Genomic_DNA"/>
</dbReference>
<evidence type="ECO:0000313" key="2">
    <source>
        <dbReference type="EMBL" id="GAA3585767.1"/>
    </source>
</evidence>
<name>A0ABP6YQR9_9ACTN</name>
<feature type="compositionally biased region" description="Pro residues" evidence="1">
    <location>
        <begin position="48"/>
        <end position="57"/>
    </location>
</feature>
<reference evidence="3" key="1">
    <citation type="journal article" date="2019" name="Int. J. Syst. Evol. Microbiol.">
        <title>The Global Catalogue of Microorganisms (GCM) 10K type strain sequencing project: providing services to taxonomists for standard genome sequencing and annotation.</title>
        <authorList>
            <consortium name="The Broad Institute Genomics Platform"/>
            <consortium name="The Broad Institute Genome Sequencing Center for Infectious Disease"/>
            <person name="Wu L."/>
            <person name="Ma J."/>
        </authorList>
    </citation>
    <scope>NUCLEOTIDE SEQUENCE [LARGE SCALE GENOMIC DNA]</scope>
    <source>
        <strain evidence="3">JCM 16928</strain>
    </source>
</reference>